<keyword evidence="1" id="KW-0812">Transmembrane</keyword>
<dbReference type="Proteomes" id="UP000053562">
    <property type="component" value="Unassembled WGS sequence"/>
</dbReference>
<sequence>MYAKSNTTEGEKICEHFIKLYKFFPNIKTNIVKDTKYKNDWYFLNYWLNIKFNESMLDKSKCVYYYYEGMENHCMNTLSSSTYSSKLIYDINQEDLNRMKALYILHENYSKLDNILNKGTPQEPESLLEPSRICSYTYKSARYMCNEKYEKFCEKLDKFKIEYDKLHITAKTKGEQFANNLKKLTDYDNSNIISTTLIGSAVGLIPLLGILYKFTPIGQKLKSQKRKLSKGHSNNIDEIIKTSLLNYENDQLNLKQEKYNIEYHPSRIR</sequence>
<reference evidence="2 3" key="1">
    <citation type="submission" date="2011-08" db="EMBL/GenBank/DDBJ databases">
        <title>The Genome Sequence of Plasmodium vivax India VII.</title>
        <authorList>
            <consortium name="The Broad Institute Genome Sequencing Platform"/>
            <consortium name="The Broad Institute Genome Sequencing Center for Infectious Disease"/>
            <person name="Neafsey D."/>
            <person name="Carlton J."/>
            <person name="Barnwell J."/>
            <person name="Collins W."/>
            <person name="Escalante A."/>
            <person name="Mullikin J."/>
            <person name="Saul A."/>
            <person name="Guigo R."/>
            <person name="Camara F."/>
            <person name="Young S.K."/>
            <person name="Zeng Q."/>
            <person name="Gargeya S."/>
            <person name="Fitzgerald M."/>
            <person name="Haas B."/>
            <person name="Abouelleil A."/>
            <person name="Alvarado L."/>
            <person name="Arachchi H.M."/>
            <person name="Berlin A."/>
            <person name="Brown A."/>
            <person name="Chapman S.B."/>
            <person name="Chen Z."/>
            <person name="Dunbar C."/>
            <person name="Freedman E."/>
            <person name="Gearin G."/>
            <person name="Gellesch M."/>
            <person name="Goldberg J."/>
            <person name="Griggs A."/>
            <person name="Gujja S."/>
            <person name="Heiman D."/>
            <person name="Howarth C."/>
            <person name="Larson L."/>
            <person name="Lui A."/>
            <person name="MacDonald P.J.P."/>
            <person name="Montmayeur A."/>
            <person name="Murphy C."/>
            <person name="Neiman D."/>
            <person name="Pearson M."/>
            <person name="Priest M."/>
            <person name="Roberts A."/>
            <person name="Saif S."/>
            <person name="Shea T."/>
            <person name="Shenoy N."/>
            <person name="Sisk P."/>
            <person name="Stolte C."/>
            <person name="Sykes S."/>
            <person name="Wortman J."/>
            <person name="Nusbaum C."/>
            <person name="Birren B."/>
        </authorList>
    </citation>
    <scope>NUCLEOTIDE SEQUENCE [LARGE SCALE GENOMIC DNA]</scope>
    <source>
        <strain evidence="2 3">India VII</strain>
    </source>
</reference>
<keyword evidence="1" id="KW-1133">Transmembrane helix</keyword>
<dbReference type="EMBL" id="KQ234625">
    <property type="protein sequence ID" value="KMZ76768.1"/>
    <property type="molecule type" value="Genomic_DNA"/>
</dbReference>
<organism evidence="2 3">
    <name type="scientific">Plasmodium vivax India VII</name>
    <dbReference type="NCBI Taxonomy" id="1077284"/>
    <lineage>
        <taxon>Eukaryota</taxon>
        <taxon>Sar</taxon>
        <taxon>Alveolata</taxon>
        <taxon>Apicomplexa</taxon>
        <taxon>Aconoidasida</taxon>
        <taxon>Haemosporida</taxon>
        <taxon>Plasmodiidae</taxon>
        <taxon>Plasmodium</taxon>
        <taxon>Plasmodium (Plasmodium)</taxon>
    </lineage>
</organism>
<dbReference type="Pfam" id="PF05795">
    <property type="entry name" value="Plasmodium_Vir"/>
    <property type="match status" value="1"/>
</dbReference>
<dbReference type="OrthoDB" id="10483672at2759"/>
<gene>
    <name evidence="2" type="ORF">PVIIG_05849</name>
</gene>
<dbReference type="AlphaFoldDB" id="A0A0J9UTL4"/>
<evidence type="ECO:0008006" key="4">
    <source>
        <dbReference type="Google" id="ProtNLM"/>
    </source>
</evidence>
<accession>A0A0J9UTL4</accession>
<name>A0A0J9UTL4_PLAVI</name>
<feature type="transmembrane region" description="Helical" evidence="1">
    <location>
        <begin position="192"/>
        <end position="212"/>
    </location>
</feature>
<evidence type="ECO:0000313" key="2">
    <source>
        <dbReference type="EMBL" id="KMZ76768.1"/>
    </source>
</evidence>
<dbReference type="InterPro" id="IPR008780">
    <property type="entry name" value="Plasmodium_Vir"/>
</dbReference>
<evidence type="ECO:0000313" key="3">
    <source>
        <dbReference type="Proteomes" id="UP000053562"/>
    </source>
</evidence>
<evidence type="ECO:0000256" key="1">
    <source>
        <dbReference type="SAM" id="Phobius"/>
    </source>
</evidence>
<proteinExistence type="predicted"/>
<protein>
    <recommendedName>
        <fullName evidence="4">VIR protein</fullName>
    </recommendedName>
</protein>
<keyword evidence="1" id="KW-0472">Membrane</keyword>